<dbReference type="EMBL" id="FUEG01000027">
    <property type="protein sequence ID" value="SJL15157.1"/>
    <property type="molecule type" value="Genomic_DNA"/>
</dbReference>
<keyword evidence="2" id="KW-1185">Reference proteome</keyword>
<proteinExistence type="predicted"/>
<reference evidence="2" key="1">
    <citation type="journal article" date="2017" name="Nat. Ecol. Evol.">
        <title>Genome expansion and lineage-specific genetic innovations in the forest pathogenic fungi Armillaria.</title>
        <authorList>
            <person name="Sipos G."/>
            <person name="Prasanna A.N."/>
            <person name="Walter M.C."/>
            <person name="O'Connor E."/>
            <person name="Balint B."/>
            <person name="Krizsan K."/>
            <person name="Kiss B."/>
            <person name="Hess J."/>
            <person name="Varga T."/>
            <person name="Slot J."/>
            <person name="Riley R."/>
            <person name="Boka B."/>
            <person name="Rigling D."/>
            <person name="Barry K."/>
            <person name="Lee J."/>
            <person name="Mihaltcheva S."/>
            <person name="LaButti K."/>
            <person name="Lipzen A."/>
            <person name="Waldron R."/>
            <person name="Moloney N.M."/>
            <person name="Sperisen C."/>
            <person name="Kredics L."/>
            <person name="Vagvoelgyi C."/>
            <person name="Patrignani A."/>
            <person name="Fitzpatrick D."/>
            <person name="Nagy I."/>
            <person name="Doyle S."/>
            <person name="Anderson J.B."/>
            <person name="Grigoriev I.V."/>
            <person name="Gueldener U."/>
            <person name="Muensterkoetter M."/>
            <person name="Nagy L.G."/>
        </authorList>
    </citation>
    <scope>NUCLEOTIDE SEQUENCE [LARGE SCALE GENOMIC DNA]</scope>
    <source>
        <strain evidence="2">C18/9</strain>
    </source>
</reference>
<organism evidence="1 2">
    <name type="scientific">Armillaria ostoyae</name>
    <name type="common">Armillaria root rot fungus</name>
    <dbReference type="NCBI Taxonomy" id="47428"/>
    <lineage>
        <taxon>Eukaryota</taxon>
        <taxon>Fungi</taxon>
        <taxon>Dikarya</taxon>
        <taxon>Basidiomycota</taxon>
        <taxon>Agaricomycotina</taxon>
        <taxon>Agaricomycetes</taxon>
        <taxon>Agaricomycetidae</taxon>
        <taxon>Agaricales</taxon>
        <taxon>Marasmiineae</taxon>
        <taxon>Physalacriaceae</taxon>
        <taxon>Armillaria</taxon>
    </lineage>
</organism>
<dbReference type="STRING" id="47428.A0A284S2F8"/>
<dbReference type="Proteomes" id="UP000219338">
    <property type="component" value="Unassembled WGS sequence"/>
</dbReference>
<protein>
    <submittedName>
        <fullName evidence="1">Uncharacterized protein</fullName>
    </submittedName>
</protein>
<dbReference type="AlphaFoldDB" id="A0A284S2F8"/>
<accession>A0A284S2F8</accession>
<evidence type="ECO:0000313" key="1">
    <source>
        <dbReference type="EMBL" id="SJL15157.1"/>
    </source>
</evidence>
<name>A0A284S2F8_ARMOS</name>
<dbReference type="OrthoDB" id="10250730at2759"/>
<sequence>MHSLCKSHFPEIASEPLLKIPPPPAPLVCKDYEAMMWSLERLAQLDADLTVLMVIVHDGTVPGVMEEFLQTVNGWKEKGWKDKLMWRFLEKDGGGVTPAACLPM</sequence>
<gene>
    <name evidence="1" type="ORF">ARMOST_18642</name>
</gene>
<evidence type="ECO:0000313" key="2">
    <source>
        <dbReference type="Proteomes" id="UP000219338"/>
    </source>
</evidence>